<protein>
    <submittedName>
        <fullName evidence="1">Uncharacterized protein</fullName>
    </submittedName>
</protein>
<proteinExistence type="predicted"/>
<name>A0ACD3AE33_9AGAR</name>
<evidence type="ECO:0000313" key="2">
    <source>
        <dbReference type="Proteomes" id="UP000308600"/>
    </source>
</evidence>
<dbReference type="EMBL" id="ML208501">
    <property type="protein sequence ID" value="TFK63852.1"/>
    <property type="molecule type" value="Genomic_DNA"/>
</dbReference>
<dbReference type="Proteomes" id="UP000308600">
    <property type="component" value="Unassembled WGS sequence"/>
</dbReference>
<keyword evidence="2" id="KW-1185">Reference proteome</keyword>
<reference evidence="1 2" key="1">
    <citation type="journal article" date="2019" name="Nat. Ecol. Evol.">
        <title>Megaphylogeny resolves global patterns of mushroom evolution.</title>
        <authorList>
            <person name="Varga T."/>
            <person name="Krizsan K."/>
            <person name="Foldi C."/>
            <person name="Dima B."/>
            <person name="Sanchez-Garcia M."/>
            <person name="Sanchez-Ramirez S."/>
            <person name="Szollosi G.J."/>
            <person name="Szarkandi J.G."/>
            <person name="Papp V."/>
            <person name="Albert L."/>
            <person name="Andreopoulos W."/>
            <person name="Angelini C."/>
            <person name="Antonin V."/>
            <person name="Barry K.W."/>
            <person name="Bougher N.L."/>
            <person name="Buchanan P."/>
            <person name="Buyck B."/>
            <person name="Bense V."/>
            <person name="Catcheside P."/>
            <person name="Chovatia M."/>
            <person name="Cooper J."/>
            <person name="Damon W."/>
            <person name="Desjardin D."/>
            <person name="Finy P."/>
            <person name="Geml J."/>
            <person name="Haridas S."/>
            <person name="Hughes K."/>
            <person name="Justo A."/>
            <person name="Karasinski D."/>
            <person name="Kautmanova I."/>
            <person name="Kiss B."/>
            <person name="Kocsube S."/>
            <person name="Kotiranta H."/>
            <person name="LaButti K.M."/>
            <person name="Lechner B.E."/>
            <person name="Liimatainen K."/>
            <person name="Lipzen A."/>
            <person name="Lukacs Z."/>
            <person name="Mihaltcheva S."/>
            <person name="Morgado L.N."/>
            <person name="Niskanen T."/>
            <person name="Noordeloos M.E."/>
            <person name="Ohm R.A."/>
            <person name="Ortiz-Santana B."/>
            <person name="Ovrebo C."/>
            <person name="Racz N."/>
            <person name="Riley R."/>
            <person name="Savchenko A."/>
            <person name="Shiryaev A."/>
            <person name="Soop K."/>
            <person name="Spirin V."/>
            <person name="Szebenyi C."/>
            <person name="Tomsovsky M."/>
            <person name="Tulloss R.E."/>
            <person name="Uehling J."/>
            <person name="Grigoriev I.V."/>
            <person name="Vagvolgyi C."/>
            <person name="Papp T."/>
            <person name="Martin F.M."/>
            <person name="Miettinen O."/>
            <person name="Hibbett D.S."/>
            <person name="Nagy L.G."/>
        </authorList>
    </citation>
    <scope>NUCLEOTIDE SEQUENCE [LARGE SCALE GENOMIC DNA]</scope>
    <source>
        <strain evidence="1 2">NL-1719</strain>
    </source>
</reference>
<gene>
    <name evidence="1" type="ORF">BDN72DRAFT_902055</name>
</gene>
<sequence>MSSPTIHSAKSTNMQLSSKFSPLSLPLFMSIVFQSVDAAPSVVDTIELGFSKRQEVSVTFCDIQNCASGACNTDLGVPGGCISAPNTGCVLGQPGALLCTGFNCEGVCTPLGDCDVLLEGFCVSPVTVNSIMLQQ</sequence>
<organism evidence="1 2">
    <name type="scientific">Pluteus cervinus</name>
    <dbReference type="NCBI Taxonomy" id="181527"/>
    <lineage>
        <taxon>Eukaryota</taxon>
        <taxon>Fungi</taxon>
        <taxon>Dikarya</taxon>
        <taxon>Basidiomycota</taxon>
        <taxon>Agaricomycotina</taxon>
        <taxon>Agaricomycetes</taxon>
        <taxon>Agaricomycetidae</taxon>
        <taxon>Agaricales</taxon>
        <taxon>Pluteineae</taxon>
        <taxon>Pluteaceae</taxon>
        <taxon>Pluteus</taxon>
    </lineage>
</organism>
<evidence type="ECO:0000313" key="1">
    <source>
        <dbReference type="EMBL" id="TFK63852.1"/>
    </source>
</evidence>
<accession>A0ACD3AE33</accession>